<evidence type="ECO:0000313" key="5">
    <source>
        <dbReference type="Proteomes" id="UP000006039"/>
    </source>
</evidence>
<evidence type="ECO:0000313" key="4">
    <source>
        <dbReference type="EnsemblFungi" id="EJT70965"/>
    </source>
</evidence>
<accession>J3PEQ7</accession>
<dbReference type="eggNOG" id="ENOG502SNCW">
    <property type="taxonomic scope" value="Eukaryota"/>
</dbReference>
<dbReference type="AlphaFoldDB" id="J3PEQ7"/>
<feature type="region of interest" description="Disordered" evidence="1">
    <location>
        <begin position="1"/>
        <end position="49"/>
    </location>
</feature>
<dbReference type="RefSeq" id="XP_009228143.1">
    <property type="nucleotide sequence ID" value="XM_009229879.1"/>
</dbReference>
<sequence length="285" mass="31141">MGSRTTKQTRSKMNINPSSPSPLVTSRNVSPSHITKQAPISNSSTHKQTRPLLSRFSINHTQPNIMAANKPNTPFVLPPAKLAHVVISTTQFKPMVAFYKTVLGGHSPFETDTMSFITYDDEHHRIAIFAHPEAATATTTTTGPPQQHRSPGLEHIAFTYPTLGDLIASYRHRKALGILPAWAVNHGPTLSLYYADPDGNQVEMQVDAFATADETTGFLRSPAFAENPFGVDVDPEDLARRLDAGEPAADLLRRPDIGPRSLDTVPRPAPSGDLRESYELVEESA</sequence>
<dbReference type="InterPro" id="IPR004360">
    <property type="entry name" value="Glyas_Fos-R_dOase_dom"/>
</dbReference>
<evidence type="ECO:0000259" key="2">
    <source>
        <dbReference type="PROSITE" id="PS51819"/>
    </source>
</evidence>
<dbReference type="SUPFAM" id="SSF54593">
    <property type="entry name" value="Glyoxalase/Bleomycin resistance protein/Dihydroxybiphenyl dioxygenase"/>
    <property type="match status" value="1"/>
</dbReference>
<dbReference type="GeneID" id="20352446"/>
<dbReference type="PROSITE" id="PS51819">
    <property type="entry name" value="VOC"/>
    <property type="match status" value="1"/>
</dbReference>
<dbReference type="Gene3D" id="3.10.180.10">
    <property type="entry name" value="2,3-Dihydroxybiphenyl 1,2-Dioxygenase, domain 1"/>
    <property type="match status" value="1"/>
</dbReference>
<reference evidence="3" key="2">
    <citation type="submission" date="2010-07" db="EMBL/GenBank/DDBJ databases">
        <authorList>
            <consortium name="The Broad Institute Genome Sequencing Platform"/>
            <consortium name="Broad Institute Genome Sequencing Center for Infectious Disease"/>
            <person name="Ma L.-J."/>
            <person name="Dead R."/>
            <person name="Young S."/>
            <person name="Zeng Q."/>
            <person name="Koehrsen M."/>
            <person name="Alvarado L."/>
            <person name="Berlin A."/>
            <person name="Chapman S.B."/>
            <person name="Chen Z."/>
            <person name="Freedman E."/>
            <person name="Gellesch M."/>
            <person name="Goldberg J."/>
            <person name="Griggs A."/>
            <person name="Gujja S."/>
            <person name="Heilman E.R."/>
            <person name="Heiman D."/>
            <person name="Hepburn T."/>
            <person name="Howarth C."/>
            <person name="Jen D."/>
            <person name="Larson L."/>
            <person name="Mehta T."/>
            <person name="Neiman D."/>
            <person name="Pearson M."/>
            <person name="Roberts A."/>
            <person name="Saif S."/>
            <person name="Shea T."/>
            <person name="Shenoy N."/>
            <person name="Sisk P."/>
            <person name="Stolte C."/>
            <person name="Sykes S."/>
            <person name="Walk T."/>
            <person name="White J."/>
            <person name="Yandava C."/>
            <person name="Haas B."/>
            <person name="Nusbaum C."/>
            <person name="Birren B."/>
        </authorList>
    </citation>
    <scope>NUCLEOTIDE SEQUENCE</scope>
    <source>
        <strain evidence="3">R3-111a-1</strain>
    </source>
</reference>
<reference evidence="5" key="1">
    <citation type="submission" date="2010-07" db="EMBL/GenBank/DDBJ databases">
        <title>The genome sequence of Gaeumannomyces graminis var. tritici strain R3-111a-1.</title>
        <authorList>
            <consortium name="The Broad Institute Genome Sequencing Platform"/>
            <person name="Ma L.-J."/>
            <person name="Dead R."/>
            <person name="Young S."/>
            <person name="Zeng Q."/>
            <person name="Koehrsen M."/>
            <person name="Alvarado L."/>
            <person name="Berlin A."/>
            <person name="Chapman S.B."/>
            <person name="Chen Z."/>
            <person name="Freedman E."/>
            <person name="Gellesch M."/>
            <person name="Goldberg J."/>
            <person name="Griggs A."/>
            <person name="Gujja S."/>
            <person name="Heilman E.R."/>
            <person name="Heiman D."/>
            <person name="Hepburn T."/>
            <person name="Howarth C."/>
            <person name="Jen D."/>
            <person name="Larson L."/>
            <person name="Mehta T."/>
            <person name="Neiman D."/>
            <person name="Pearson M."/>
            <person name="Roberts A."/>
            <person name="Saif S."/>
            <person name="Shea T."/>
            <person name="Shenoy N."/>
            <person name="Sisk P."/>
            <person name="Stolte C."/>
            <person name="Sykes S."/>
            <person name="Walk T."/>
            <person name="White J."/>
            <person name="Yandava C."/>
            <person name="Haas B."/>
            <person name="Nusbaum C."/>
            <person name="Birren B."/>
        </authorList>
    </citation>
    <scope>NUCLEOTIDE SEQUENCE [LARGE SCALE GENOMIC DNA]</scope>
    <source>
        <strain evidence="5">R3-111a-1</strain>
    </source>
</reference>
<protein>
    <recommendedName>
        <fullName evidence="2">VOC domain-containing protein</fullName>
    </recommendedName>
</protein>
<evidence type="ECO:0000313" key="3">
    <source>
        <dbReference type="EMBL" id="EJT70965.1"/>
    </source>
</evidence>
<dbReference type="EnsemblFungi" id="EJT70965">
    <property type="protein sequence ID" value="EJT70965"/>
    <property type="gene ID" value="GGTG_11988"/>
</dbReference>
<dbReference type="InterPro" id="IPR037523">
    <property type="entry name" value="VOC_core"/>
</dbReference>
<reference evidence="4" key="4">
    <citation type="journal article" date="2015" name="G3 (Bethesda)">
        <title>Genome sequences of three phytopathogenic species of the Magnaporthaceae family of fungi.</title>
        <authorList>
            <person name="Okagaki L.H."/>
            <person name="Nunes C.C."/>
            <person name="Sailsbery J."/>
            <person name="Clay B."/>
            <person name="Brown D."/>
            <person name="John T."/>
            <person name="Oh Y."/>
            <person name="Young N."/>
            <person name="Fitzgerald M."/>
            <person name="Haas B.J."/>
            <person name="Zeng Q."/>
            <person name="Young S."/>
            <person name="Adiconis X."/>
            <person name="Fan L."/>
            <person name="Levin J.Z."/>
            <person name="Mitchell T.K."/>
            <person name="Okubara P.A."/>
            <person name="Farman M.L."/>
            <person name="Kohn L.M."/>
            <person name="Birren B."/>
            <person name="Ma L.-J."/>
            <person name="Dean R.A."/>
        </authorList>
    </citation>
    <scope>NUCLEOTIDE SEQUENCE</scope>
    <source>
        <strain evidence="4">R3-111a-1</strain>
    </source>
</reference>
<feature type="region of interest" description="Disordered" evidence="1">
    <location>
        <begin position="245"/>
        <end position="285"/>
    </location>
</feature>
<name>J3PEQ7_GAET3</name>
<reference evidence="4" key="5">
    <citation type="submission" date="2018-04" db="UniProtKB">
        <authorList>
            <consortium name="EnsemblFungi"/>
        </authorList>
    </citation>
    <scope>IDENTIFICATION</scope>
    <source>
        <strain evidence="4">R3-111a-1</strain>
    </source>
</reference>
<evidence type="ECO:0000256" key="1">
    <source>
        <dbReference type="SAM" id="MobiDB-lite"/>
    </source>
</evidence>
<dbReference type="EMBL" id="GL385401">
    <property type="protein sequence ID" value="EJT70965.1"/>
    <property type="molecule type" value="Genomic_DNA"/>
</dbReference>
<dbReference type="InterPro" id="IPR029068">
    <property type="entry name" value="Glyas_Bleomycin-R_OHBP_Dase"/>
</dbReference>
<feature type="compositionally biased region" description="Polar residues" evidence="1">
    <location>
        <begin position="1"/>
        <end position="46"/>
    </location>
</feature>
<reference evidence="3" key="3">
    <citation type="submission" date="2010-09" db="EMBL/GenBank/DDBJ databases">
        <title>Annotation of Gaeumannomyces graminis var. tritici R3-111a-1.</title>
        <authorList>
            <consortium name="The Broad Institute Genome Sequencing Platform"/>
            <person name="Ma L.-J."/>
            <person name="Dead R."/>
            <person name="Young S.K."/>
            <person name="Zeng Q."/>
            <person name="Gargeya S."/>
            <person name="Fitzgerald M."/>
            <person name="Haas B."/>
            <person name="Abouelleil A."/>
            <person name="Alvarado L."/>
            <person name="Arachchi H.M."/>
            <person name="Berlin A."/>
            <person name="Brown A."/>
            <person name="Chapman S.B."/>
            <person name="Chen Z."/>
            <person name="Dunbar C."/>
            <person name="Freedman E."/>
            <person name="Gearin G."/>
            <person name="Gellesch M."/>
            <person name="Goldberg J."/>
            <person name="Griggs A."/>
            <person name="Gujja S."/>
            <person name="Heiman D."/>
            <person name="Howarth C."/>
            <person name="Larson L."/>
            <person name="Lui A."/>
            <person name="MacDonald P.J.P."/>
            <person name="Mehta T."/>
            <person name="Montmayeur A."/>
            <person name="Murphy C."/>
            <person name="Neiman D."/>
            <person name="Pearson M."/>
            <person name="Priest M."/>
            <person name="Roberts A."/>
            <person name="Saif S."/>
            <person name="Shea T."/>
            <person name="Shenoy N."/>
            <person name="Sisk P."/>
            <person name="Stolte C."/>
            <person name="Sykes S."/>
            <person name="Yandava C."/>
            <person name="Wortman J."/>
            <person name="Nusbaum C."/>
            <person name="Birren B."/>
        </authorList>
    </citation>
    <scope>NUCLEOTIDE SEQUENCE</scope>
    <source>
        <strain evidence="3">R3-111a-1</strain>
    </source>
</reference>
<dbReference type="Proteomes" id="UP000006039">
    <property type="component" value="Unassembled WGS sequence"/>
</dbReference>
<feature type="domain" description="VOC" evidence="2">
    <location>
        <begin position="81"/>
        <end position="207"/>
    </location>
</feature>
<proteinExistence type="predicted"/>
<keyword evidence="5" id="KW-1185">Reference proteome</keyword>
<dbReference type="VEuPathDB" id="FungiDB:GGTG_11988"/>
<dbReference type="Pfam" id="PF00903">
    <property type="entry name" value="Glyoxalase"/>
    <property type="match status" value="1"/>
</dbReference>
<organism evidence="3">
    <name type="scientific">Gaeumannomyces tritici (strain R3-111a-1)</name>
    <name type="common">Wheat and barley take-all root rot fungus</name>
    <name type="synonym">Gaeumannomyces graminis var. tritici</name>
    <dbReference type="NCBI Taxonomy" id="644352"/>
    <lineage>
        <taxon>Eukaryota</taxon>
        <taxon>Fungi</taxon>
        <taxon>Dikarya</taxon>
        <taxon>Ascomycota</taxon>
        <taxon>Pezizomycotina</taxon>
        <taxon>Sordariomycetes</taxon>
        <taxon>Sordariomycetidae</taxon>
        <taxon>Magnaporthales</taxon>
        <taxon>Magnaporthaceae</taxon>
        <taxon>Gaeumannomyces</taxon>
    </lineage>
</organism>
<dbReference type="HOGENOM" id="CLU_976733_0_0_1"/>
<dbReference type="OrthoDB" id="5371818at2759"/>
<gene>
    <name evidence="4" type="primary">20352446</name>
    <name evidence="3" type="ORF">GGTG_11988</name>
</gene>